<proteinExistence type="predicted"/>
<dbReference type="PANTHER" id="PTHR30328:SF54">
    <property type="entry name" value="HTH-TYPE TRANSCRIPTIONAL REPRESSOR SCO4008"/>
    <property type="match status" value="1"/>
</dbReference>
<dbReference type="Proteomes" id="UP000035540">
    <property type="component" value="Chromosome"/>
</dbReference>
<dbReference type="Pfam" id="PF17938">
    <property type="entry name" value="TetR_C_29"/>
    <property type="match status" value="1"/>
</dbReference>
<evidence type="ECO:0000256" key="1">
    <source>
        <dbReference type="ARBA" id="ARBA00023125"/>
    </source>
</evidence>
<dbReference type="GO" id="GO:0006355">
    <property type="term" value="P:regulation of DNA-templated transcription"/>
    <property type="evidence" value="ECO:0007669"/>
    <property type="project" value="UniProtKB-ARBA"/>
</dbReference>
<feature type="domain" description="HTH tetR-type" evidence="4">
    <location>
        <begin position="31"/>
        <end position="91"/>
    </location>
</feature>
<keyword evidence="6" id="KW-1185">Reference proteome</keyword>
<evidence type="ECO:0000256" key="3">
    <source>
        <dbReference type="SAM" id="MobiDB-lite"/>
    </source>
</evidence>
<dbReference type="RefSeq" id="WP_052844365.1">
    <property type="nucleotide sequence ID" value="NZ_CP011545.1"/>
</dbReference>
<dbReference type="SUPFAM" id="SSF48498">
    <property type="entry name" value="Tetracyclin repressor-like, C-terminal domain"/>
    <property type="match status" value="1"/>
</dbReference>
<evidence type="ECO:0000259" key="4">
    <source>
        <dbReference type="PROSITE" id="PS50977"/>
    </source>
</evidence>
<dbReference type="InterPro" id="IPR001647">
    <property type="entry name" value="HTH_TetR"/>
</dbReference>
<dbReference type="InterPro" id="IPR041474">
    <property type="entry name" value="NicS_C"/>
</dbReference>
<evidence type="ECO:0000313" key="5">
    <source>
        <dbReference type="EMBL" id="AKK09419.1"/>
    </source>
</evidence>
<dbReference type="PROSITE" id="PS50977">
    <property type="entry name" value="HTH_TETR_2"/>
    <property type="match status" value="1"/>
</dbReference>
<name>A0A0G3H7U1_9CORY</name>
<dbReference type="EMBL" id="CP011545">
    <property type="protein sequence ID" value="AKK09419.1"/>
    <property type="molecule type" value="Genomic_DNA"/>
</dbReference>
<keyword evidence="1 2" id="KW-0238">DNA-binding</keyword>
<dbReference type="PATRIC" id="fig|136857.5.peg.1979"/>
<dbReference type="Gene3D" id="1.10.357.10">
    <property type="entry name" value="Tetracycline Repressor, domain 2"/>
    <property type="match status" value="1"/>
</dbReference>
<evidence type="ECO:0000313" key="6">
    <source>
        <dbReference type="Proteomes" id="UP000035540"/>
    </source>
</evidence>
<dbReference type="InterPro" id="IPR050109">
    <property type="entry name" value="HTH-type_TetR-like_transc_reg"/>
</dbReference>
<sequence>MHIDDAATKDVSPGELGGAPDTQVDTPLADAATVELVVDIALRDFAQEGFQETKLDAIAKKSGMSKRMIHYHFGDKKGLYRRCLIEAFDRIHPTPDDIDVDSSVPVEGVTKLVDAVYLKMRTNPESVRVLSMECLHDVLNVTELSTMAKHSEVLLHLDKLLMIGQDSGAFRPGISAEDIFYMLWSLTFFRVSHRDFMVSIFDVDTTSEENTAGIHRLTVDAILAFLTSNLSNRGYDSYLISDRVSDEEQSSGLGVYDSE</sequence>
<dbReference type="Pfam" id="PF00440">
    <property type="entry name" value="TetR_N"/>
    <property type="match status" value="1"/>
</dbReference>
<gene>
    <name evidence="5" type="ORF">CTEST_09970</name>
</gene>
<dbReference type="InterPro" id="IPR009057">
    <property type="entry name" value="Homeodomain-like_sf"/>
</dbReference>
<dbReference type="AlphaFoldDB" id="A0A0G3H7U1"/>
<dbReference type="OrthoDB" id="4726108at2"/>
<reference evidence="5 6" key="1">
    <citation type="journal article" date="2015" name="Genome Announc.">
        <title>Complete Genome Sequence of the Type Strain Corynebacterium testudinoris DSM 44614, Recovered from Necrotic Lesions in the Mouth of a Tortoise.</title>
        <authorList>
            <person name="Ruckert C."/>
            <person name="Kriete M."/>
            <person name="Jaenicke S."/>
            <person name="Winkler A."/>
            <person name="Tauch A."/>
        </authorList>
    </citation>
    <scope>NUCLEOTIDE SEQUENCE [LARGE SCALE GENOMIC DNA]</scope>
    <source>
        <strain evidence="5 6">DSM 44614</strain>
    </source>
</reference>
<organism evidence="5 6">
    <name type="scientific">Corynebacterium testudinoris</name>
    <dbReference type="NCBI Taxonomy" id="136857"/>
    <lineage>
        <taxon>Bacteria</taxon>
        <taxon>Bacillati</taxon>
        <taxon>Actinomycetota</taxon>
        <taxon>Actinomycetes</taxon>
        <taxon>Mycobacteriales</taxon>
        <taxon>Corynebacteriaceae</taxon>
        <taxon>Corynebacterium</taxon>
    </lineage>
</organism>
<reference evidence="6" key="2">
    <citation type="submission" date="2015-05" db="EMBL/GenBank/DDBJ databases">
        <title>Complete genome sequence of Corynebacterium testudinoris DSM 44614, recovered from necrotic lesions in the mouth of a tortoise.</title>
        <authorList>
            <person name="Ruckert C."/>
            <person name="Albersmeier A."/>
            <person name="Winkler A."/>
            <person name="Tauch A."/>
        </authorList>
    </citation>
    <scope>NUCLEOTIDE SEQUENCE [LARGE SCALE GENOMIC DNA]</scope>
    <source>
        <strain evidence="6">DSM 44614</strain>
    </source>
</reference>
<feature type="region of interest" description="Disordered" evidence="3">
    <location>
        <begin position="1"/>
        <end position="25"/>
    </location>
</feature>
<dbReference type="SUPFAM" id="SSF46689">
    <property type="entry name" value="Homeodomain-like"/>
    <property type="match status" value="1"/>
</dbReference>
<dbReference type="PANTHER" id="PTHR30328">
    <property type="entry name" value="TRANSCRIPTIONAL REPRESSOR"/>
    <property type="match status" value="1"/>
</dbReference>
<dbReference type="InterPro" id="IPR036271">
    <property type="entry name" value="Tet_transcr_reg_TetR-rel_C_sf"/>
</dbReference>
<dbReference type="STRING" id="136857.CTEST_09970"/>
<dbReference type="KEGG" id="cted:CTEST_09970"/>
<evidence type="ECO:0000256" key="2">
    <source>
        <dbReference type="PROSITE-ProRule" id="PRU00335"/>
    </source>
</evidence>
<accession>A0A0G3H7U1</accession>
<protein>
    <submittedName>
        <fullName evidence="5">Transcriptional regulator, TetR family</fullName>
    </submittedName>
</protein>
<dbReference type="PRINTS" id="PR00455">
    <property type="entry name" value="HTHTETR"/>
</dbReference>
<feature type="DNA-binding region" description="H-T-H motif" evidence="2">
    <location>
        <begin position="54"/>
        <end position="73"/>
    </location>
</feature>
<dbReference type="GO" id="GO:0003677">
    <property type="term" value="F:DNA binding"/>
    <property type="evidence" value="ECO:0007669"/>
    <property type="project" value="UniProtKB-UniRule"/>
</dbReference>